<feature type="binding site" evidence="13">
    <location>
        <position position="101"/>
    </location>
    <ligand>
        <name>substrate</name>
    </ligand>
</feature>
<evidence type="ECO:0000256" key="10">
    <source>
        <dbReference type="ARBA" id="ARBA00047445"/>
    </source>
</evidence>
<evidence type="ECO:0000256" key="6">
    <source>
        <dbReference type="ARBA" id="ARBA00022642"/>
    </source>
</evidence>
<reference evidence="16 17" key="1">
    <citation type="submission" date="2018-09" db="EMBL/GenBank/DDBJ databases">
        <authorList>
            <person name="Postec A."/>
        </authorList>
    </citation>
    <scope>NUCLEOTIDE SEQUENCE [LARGE SCALE GENOMIC DNA]</scope>
    <source>
        <strain evidence="16">70B-A</strain>
    </source>
</reference>
<dbReference type="SUPFAM" id="SSF51690">
    <property type="entry name" value="Nicotinate/Quinolinate PRTase C-terminal domain-like"/>
    <property type="match status" value="1"/>
</dbReference>
<dbReference type="FunFam" id="3.20.20.70:FF:000030">
    <property type="entry name" value="Nicotinate-nucleotide pyrophosphorylase, carboxylating"/>
    <property type="match status" value="1"/>
</dbReference>
<feature type="binding site" evidence="13">
    <location>
        <position position="168"/>
    </location>
    <ligand>
        <name>substrate</name>
    </ligand>
</feature>
<dbReference type="InterPro" id="IPR037128">
    <property type="entry name" value="Quinolinate_PRibosylTase_N_sf"/>
</dbReference>
<feature type="domain" description="Quinolinate phosphoribosyl transferase N-terminal" evidence="15">
    <location>
        <begin position="26"/>
        <end position="111"/>
    </location>
</feature>
<evidence type="ECO:0000256" key="11">
    <source>
        <dbReference type="ARBA" id="ARBA00069173"/>
    </source>
</evidence>
<dbReference type="Gene3D" id="3.20.20.70">
    <property type="entry name" value="Aldolase class I"/>
    <property type="match status" value="1"/>
</dbReference>
<organism evidence="16 17">
    <name type="scientific">Petrocella atlantisensis</name>
    <dbReference type="NCBI Taxonomy" id="2173034"/>
    <lineage>
        <taxon>Bacteria</taxon>
        <taxon>Bacillati</taxon>
        <taxon>Bacillota</taxon>
        <taxon>Clostridia</taxon>
        <taxon>Lachnospirales</taxon>
        <taxon>Vallitaleaceae</taxon>
        <taxon>Petrocella</taxon>
    </lineage>
</organism>
<feature type="binding site" evidence="13">
    <location>
        <position position="219"/>
    </location>
    <ligand>
        <name>substrate</name>
    </ligand>
</feature>
<dbReference type="SUPFAM" id="SSF54675">
    <property type="entry name" value="Nicotinate/Quinolinate PRTase N-terminal domain-like"/>
    <property type="match status" value="1"/>
</dbReference>
<dbReference type="GO" id="GO:0005737">
    <property type="term" value="C:cytoplasm"/>
    <property type="evidence" value="ECO:0007669"/>
    <property type="project" value="TreeGrafter"/>
</dbReference>
<dbReference type="PIRSF" id="PIRSF006250">
    <property type="entry name" value="NadC_ModD"/>
    <property type="match status" value="1"/>
</dbReference>
<dbReference type="GO" id="GO:0004514">
    <property type="term" value="F:nicotinate-nucleotide diphosphorylase (carboxylating) activity"/>
    <property type="evidence" value="ECO:0007669"/>
    <property type="project" value="UniProtKB-EC"/>
</dbReference>
<comment type="pathway">
    <text evidence="2">Cofactor biosynthesis; NAD(+) biosynthesis; nicotinate D-ribonucleotide from quinolinate: step 1/1.</text>
</comment>
<dbReference type="UniPathway" id="UPA00253">
    <property type="reaction ID" value="UER00331"/>
</dbReference>
<dbReference type="InterPro" id="IPR022412">
    <property type="entry name" value="Quinolinate_PRibosylTrfase_N"/>
</dbReference>
<keyword evidence="6" id="KW-0662">Pyridine nucleotide biosynthesis</keyword>
<keyword evidence="17" id="KW-1185">Reference proteome</keyword>
<dbReference type="OrthoDB" id="9782546at2"/>
<keyword evidence="8 12" id="KW-0808">Transferase</keyword>
<dbReference type="PANTHER" id="PTHR32179:SF3">
    <property type="entry name" value="NICOTINATE-NUCLEOTIDE PYROPHOSPHORYLASE [CARBOXYLATING]"/>
    <property type="match status" value="1"/>
</dbReference>
<evidence type="ECO:0000256" key="4">
    <source>
        <dbReference type="ARBA" id="ARBA00011218"/>
    </source>
</evidence>
<dbReference type="PANTHER" id="PTHR32179">
    <property type="entry name" value="NICOTINATE-NUCLEOTIDE PYROPHOSPHORYLASE [CARBOXYLATING]"/>
    <property type="match status" value="1"/>
</dbReference>
<dbReference type="KEGG" id="cbar:PATL70BA_0014"/>
<feature type="domain" description="Quinolinate phosphoribosyl transferase C-terminal" evidence="14">
    <location>
        <begin position="113"/>
        <end position="278"/>
    </location>
</feature>
<evidence type="ECO:0000313" key="17">
    <source>
        <dbReference type="Proteomes" id="UP000279029"/>
    </source>
</evidence>
<accession>A0A3P7PRN3</accession>
<evidence type="ECO:0000259" key="14">
    <source>
        <dbReference type="Pfam" id="PF01729"/>
    </source>
</evidence>
<proteinExistence type="inferred from homology"/>
<dbReference type="CDD" id="cd01572">
    <property type="entry name" value="QPRTase"/>
    <property type="match status" value="1"/>
</dbReference>
<feature type="binding site" evidence="13">
    <location>
        <position position="198"/>
    </location>
    <ligand>
        <name>substrate</name>
    </ligand>
</feature>
<evidence type="ECO:0000256" key="13">
    <source>
        <dbReference type="PIRSR" id="PIRSR006250-1"/>
    </source>
</evidence>
<evidence type="ECO:0000256" key="2">
    <source>
        <dbReference type="ARBA" id="ARBA00004893"/>
    </source>
</evidence>
<feature type="binding site" evidence="13">
    <location>
        <begin position="134"/>
        <end position="136"/>
    </location>
    <ligand>
        <name>substrate</name>
    </ligand>
</feature>
<feature type="binding site" evidence="13">
    <location>
        <begin position="263"/>
        <end position="265"/>
    </location>
    <ligand>
        <name>substrate</name>
    </ligand>
</feature>
<protein>
    <recommendedName>
        <fullName evidence="11">Probable nicotinate-nucleotide pyrophosphorylase [carboxylating]</fullName>
        <ecNumber evidence="5">2.4.2.19</ecNumber>
    </recommendedName>
    <alternativeName>
        <fullName evidence="9">Quinolinate phosphoribosyltransferase [decarboxylating]</fullName>
    </alternativeName>
</protein>
<dbReference type="FunFam" id="3.90.1170.20:FF:000001">
    <property type="entry name" value="Nicotinate-nucleotide diphosphorylase (Carboxylating)"/>
    <property type="match status" value="1"/>
</dbReference>
<dbReference type="InterPro" id="IPR036068">
    <property type="entry name" value="Nicotinate_pribotase-like_C"/>
</dbReference>
<dbReference type="Pfam" id="PF02749">
    <property type="entry name" value="QRPTase_N"/>
    <property type="match status" value="1"/>
</dbReference>
<feature type="binding site" evidence="13">
    <location>
        <begin position="242"/>
        <end position="244"/>
    </location>
    <ligand>
        <name>substrate</name>
    </ligand>
</feature>
<dbReference type="Gene3D" id="3.90.1170.20">
    <property type="entry name" value="Quinolinate phosphoribosyl transferase, N-terminal domain"/>
    <property type="match status" value="1"/>
</dbReference>
<evidence type="ECO:0000256" key="7">
    <source>
        <dbReference type="ARBA" id="ARBA00022676"/>
    </source>
</evidence>
<evidence type="ECO:0000256" key="9">
    <source>
        <dbReference type="ARBA" id="ARBA00033102"/>
    </source>
</evidence>
<dbReference type="GO" id="GO:0034213">
    <property type="term" value="P:quinolinate catabolic process"/>
    <property type="evidence" value="ECO:0007669"/>
    <property type="project" value="TreeGrafter"/>
</dbReference>
<name>A0A3P7PRN3_9FIRM</name>
<dbReference type="InterPro" id="IPR004393">
    <property type="entry name" value="NadC"/>
</dbReference>
<evidence type="ECO:0000259" key="15">
    <source>
        <dbReference type="Pfam" id="PF02749"/>
    </source>
</evidence>
<dbReference type="InterPro" id="IPR002638">
    <property type="entry name" value="Quinolinate_PRibosylTrfase_C"/>
</dbReference>
<dbReference type="EC" id="2.4.2.19" evidence="5"/>
<evidence type="ECO:0000256" key="8">
    <source>
        <dbReference type="ARBA" id="ARBA00022679"/>
    </source>
</evidence>
<evidence type="ECO:0000256" key="12">
    <source>
        <dbReference type="PIRNR" id="PIRNR006250"/>
    </source>
</evidence>
<dbReference type="InterPro" id="IPR013785">
    <property type="entry name" value="Aldolase_TIM"/>
</dbReference>
<keyword evidence="7 12" id="KW-0328">Glycosyltransferase</keyword>
<evidence type="ECO:0000256" key="3">
    <source>
        <dbReference type="ARBA" id="ARBA00009400"/>
    </source>
</evidence>
<dbReference type="Pfam" id="PF01729">
    <property type="entry name" value="QRPTase_C"/>
    <property type="match status" value="1"/>
</dbReference>
<gene>
    <name evidence="16" type="primary">nadC</name>
    <name evidence="16" type="ORF">PATL70BA_0014</name>
</gene>
<dbReference type="EMBL" id="LR130778">
    <property type="protein sequence ID" value="VDN45851.1"/>
    <property type="molecule type" value="Genomic_DNA"/>
</dbReference>
<feature type="binding site" evidence="13">
    <location>
        <position position="158"/>
    </location>
    <ligand>
        <name>substrate</name>
    </ligand>
</feature>
<dbReference type="AlphaFoldDB" id="A0A3P7PRN3"/>
<dbReference type="InterPro" id="IPR027277">
    <property type="entry name" value="NadC/ModD"/>
</dbReference>
<comment type="similarity">
    <text evidence="3 12">Belongs to the NadC/ModD family.</text>
</comment>
<sequence>MQGPMNEHQLINKIKAWLEEDMPYGDITSQNILFQSHNIRATFIAKEEGIICGIDIINLVFQTIDKTIIFEPSAKDGDFVKPGFILGDLSGPLDKILMGERLALNLSQRMSGIATMSHQYAQKVQGYPVRIVDTRKTTPGLRLLEKYAVRVGGCYNHRYGLSDAVMIKDNHIAGAGSMQNAVTQIRAHIPHTTKIEVEVESLEALKEALDLDVDIIMLDNMTNDMLRAAVAINQGKAILEASGNMTLDRILDVAKTGVDIISVGALTHSVQALDISLKFLP</sequence>
<evidence type="ECO:0000313" key="16">
    <source>
        <dbReference type="EMBL" id="VDN45851.1"/>
    </source>
</evidence>
<evidence type="ECO:0000256" key="1">
    <source>
        <dbReference type="ARBA" id="ARBA00003237"/>
    </source>
</evidence>
<comment type="function">
    <text evidence="1">Involved in the catabolism of quinolinic acid (QA).</text>
</comment>
<evidence type="ECO:0000256" key="5">
    <source>
        <dbReference type="ARBA" id="ARBA00011944"/>
    </source>
</evidence>
<dbReference type="GO" id="GO:0009435">
    <property type="term" value="P:NAD+ biosynthetic process"/>
    <property type="evidence" value="ECO:0007669"/>
    <property type="project" value="UniProtKB-UniPathway"/>
</dbReference>
<comment type="catalytic activity">
    <reaction evidence="10">
        <text>nicotinate beta-D-ribonucleotide + CO2 + diphosphate = quinolinate + 5-phospho-alpha-D-ribose 1-diphosphate + 2 H(+)</text>
        <dbReference type="Rhea" id="RHEA:12733"/>
        <dbReference type="ChEBI" id="CHEBI:15378"/>
        <dbReference type="ChEBI" id="CHEBI:16526"/>
        <dbReference type="ChEBI" id="CHEBI:29959"/>
        <dbReference type="ChEBI" id="CHEBI:33019"/>
        <dbReference type="ChEBI" id="CHEBI:57502"/>
        <dbReference type="ChEBI" id="CHEBI:58017"/>
        <dbReference type="EC" id="2.4.2.19"/>
    </reaction>
</comment>
<dbReference type="Proteomes" id="UP000279029">
    <property type="component" value="Chromosome"/>
</dbReference>
<comment type="subunit">
    <text evidence="4">Hexamer formed by 3 homodimers.</text>
</comment>
<dbReference type="NCBIfam" id="TIGR00078">
    <property type="entry name" value="nadC"/>
    <property type="match status" value="1"/>
</dbReference>